<dbReference type="PROSITE" id="PS00488">
    <property type="entry name" value="PAL_HISTIDASE"/>
    <property type="match status" value="1"/>
</dbReference>
<dbReference type="GO" id="GO:0004397">
    <property type="term" value="F:histidine ammonia-lyase activity"/>
    <property type="evidence" value="ECO:0007669"/>
    <property type="project" value="UniProtKB-EC"/>
</dbReference>
<keyword evidence="3" id="KW-1185">Reference proteome</keyword>
<dbReference type="RefSeq" id="WP_409119955.1">
    <property type="nucleotide sequence ID" value="NZ_JBJVNI010000001.1"/>
</dbReference>
<gene>
    <name evidence="2" type="primary">hutH</name>
    <name evidence="2" type="ORF">ACKI18_00220</name>
</gene>
<sequence>MACVEVRASAEDAERGDPADVVLDGYGLSTQDAVRVACRPGTPVRLSEAAASRMERSRELKRELIGAGRPIYGVTTGFGTAADRQVSADKAATLQRNMTRFLRNGTGPAAPPEVCRAALLIRANCLARGNSAVRPLIVERLLDLLRHDALPVVPERGSVGASGDLVPLAHLAAPLAGEGELLYRGRLRPAADVLDELGLDPVEPEAKDSLALVNGTSFSAAFAVLALVRAAELAEFAELGTALACEALLGNRGHFAAFPHEHKPHRGQVTSARRITQLLTGSRLALEHDQVVGHSEELGERGFQRLTRGVQDPYSVRCAPHVIGVLRDTIDWVRDWLTTEINSSNDNPLFDAGTGMVHSGGNFYGGHIALAMDALKVAVANVADLLDRQLALLVDDRFSNGLPTGLVTPVDDTDEAAGLHHGFKGMQLACSAVTAEALKSAAPAGVFSRSTGAHNQDKVSMSPIAARDAWTVLGLAREATAIHLLAACQALDLRGTDAMGPHGRRAHDQVRTLAPANTADRPMDGDIRAVLRAMDDGSLLAALPPALTAPEASDWHADA</sequence>
<comment type="caution">
    <text evidence="2">The sequence shown here is derived from an EMBL/GenBank/DDBJ whole genome shotgun (WGS) entry which is preliminary data.</text>
</comment>
<evidence type="ECO:0000313" key="2">
    <source>
        <dbReference type="EMBL" id="MFM9607128.1"/>
    </source>
</evidence>
<dbReference type="InterPro" id="IPR024083">
    <property type="entry name" value="Fumarase/histidase_N"/>
</dbReference>
<dbReference type="Proteomes" id="UP001631957">
    <property type="component" value="Unassembled WGS sequence"/>
</dbReference>
<evidence type="ECO:0000313" key="3">
    <source>
        <dbReference type="Proteomes" id="UP001631957"/>
    </source>
</evidence>
<dbReference type="Gene3D" id="1.20.200.10">
    <property type="entry name" value="Fumarase/aspartase (Central domain)"/>
    <property type="match status" value="1"/>
</dbReference>
<proteinExistence type="predicted"/>
<dbReference type="Pfam" id="PF00221">
    <property type="entry name" value="Lyase_aromatic"/>
    <property type="match status" value="1"/>
</dbReference>
<dbReference type="SUPFAM" id="SSF48557">
    <property type="entry name" value="L-aspartase-like"/>
    <property type="match status" value="1"/>
</dbReference>
<accession>A0ABW9HI81</accession>
<name>A0ABW9HI81_9ACTN</name>
<organism evidence="2 3">
    <name type="scientific">Streptomyces niveiscabiei</name>
    <dbReference type="NCBI Taxonomy" id="164115"/>
    <lineage>
        <taxon>Bacteria</taxon>
        <taxon>Bacillati</taxon>
        <taxon>Actinomycetota</taxon>
        <taxon>Actinomycetes</taxon>
        <taxon>Kitasatosporales</taxon>
        <taxon>Streptomycetaceae</taxon>
        <taxon>Streptomyces</taxon>
    </lineage>
</organism>
<dbReference type="EMBL" id="JBJVNI010000001">
    <property type="protein sequence ID" value="MFM9607128.1"/>
    <property type="molecule type" value="Genomic_DNA"/>
</dbReference>
<reference evidence="2 3" key="1">
    <citation type="submission" date="2024-12" db="EMBL/GenBank/DDBJ databases">
        <title>Forecasting of Potato common scab and diversities of Pathogenic streptomyces spp. in china.</title>
        <authorList>
            <person name="Handique U."/>
            <person name="Wu J."/>
        </authorList>
    </citation>
    <scope>NUCLEOTIDE SEQUENCE [LARGE SCALE GENOMIC DNA]</scope>
    <source>
        <strain evidence="2 3">ZRIMU1530</strain>
    </source>
</reference>
<dbReference type="EC" id="4.3.1.3" evidence="2"/>
<dbReference type="InterPro" id="IPR008948">
    <property type="entry name" value="L-Aspartase-like"/>
</dbReference>
<dbReference type="InterPro" id="IPR001106">
    <property type="entry name" value="Aromatic_Lyase"/>
</dbReference>
<keyword evidence="1 2" id="KW-0456">Lyase</keyword>
<dbReference type="Gene3D" id="1.10.275.10">
    <property type="entry name" value="Fumarase/aspartase (N-terminal domain)"/>
    <property type="match status" value="1"/>
</dbReference>
<protein>
    <submittedName>
        <fullName evidence="2">Histidine ammonia-lyase</fullName>
        <ecNumber evidence="2">4.3.1.3</ecNumber>
    </submittedName>
</protein>
<evidence type="ECO:0000256" key="1">
    <source>
        <dbReference type="ARBA" id="ARBA00023239"/>
    </source>
</evidence>
<dbReference type="InterPro" id="IPR022313">
    <property type="entry name" value="Phe/His_NH3-lyase_AS"/>
</dbReference>
<dbReference type="PANTHER" id="PTHR10362">
    <property type="entry name" value="HISTIDINE AMMONIA-LYASE"/>
    <property type="match status" value="1"/>
</dbReference>
<dbReference type="CDD" id="cd00332">
    <property type="entry name" value="PAL-HAL"/>
    <property type="match status" value="1"/>
</dbReference>